<dbReference type="SUPFAM" id="SSF52540">
    <property type="entry name" value="P-loop containing nucleoside triphosphate hydrolases"/>
    <property type="match status" value="1"/>
</dbReference>
<evidence type="ECO:0000313" key="2">
    <source>
        <dbReference type="EMBL" id="MBA5690559.1"/>
    </source>
</evidence>
<dbReference type="EMBL" id="JACEZU010000019">
    <property type="protein sequence ID" value="MBA5690559.1"/>
    <property type="molecule type" value="Genomic_DNA"/>
</dbReference>
<dbReference type="PANTHER" id="PTHR34301">
    <property type="entry name" value="DNA-BINDING PROTEIN-RELATED"/>
    <property type="match status" value="1"/>
</dbReference>
<keyword evidence="2" id="KW-0547">Nucleotide-binding</keyword>
<evidence type="ECO:0000256" key="1">
    <source>
        <dbReference type="SAM" id="MobiDB-lite"/>
    </source>
</evidence>
<dbReference type="PANTHER" id="PTHR34301:SF8">
    <property type="entry name" value="ATPASE DOMAIN-CONTAINING PROTEIN"/>
    <property type="match status" value="1"/>
</dbReference>
<reference evidence="2 3" key="1">
    <citation type="submission" date="2020-07" db="EMBL/GenBank/DDBJ databases">
        <title>Novel species isolated from subtropical streams in China.</title>
        <authorList>
            <person name="Lu H."/>
        </authorList>
    </citation>
    <scope>NUCLEOTIDE SEQUENCE [LARGE SCALE GENOMIC DNA]</scope>
    <source>
        <strain evidence="2 3">LX47W</strain>
    </source>
</reference>
<dbReference type="InterPro" id="IPR027417">
    <property type="entry name" value="P-loop_NTPase"/>
</dbReference>
<name>A0A7W2INC6_9BURK</name>
<dbReference type="Gene3D" id="3.40.50.300">
    <property type="entry name" value="P-loop containing nucleotide triphosphate hydrolases"/>
    <property type="match status" value="1"/>
</dbReference>
<evidence type="ECO:0000313" key="3">
    <source>
        <dbReference type="Proteomes" id="UP000573499"/>
    </source>
</evidence>
<keyword evidence="3" id="KW-1185">Reference proteome</keyword>
<gene>
    <name evidence="2" type="ORF">H3H39_26325</name>
</gene>
<feature type="region of interest" description="Disordered" evidence="1">
    <location>
        <begin position="379"/>
        <end position="402"/>
    </location>
</feature>
<comment type="caution">
    <text evidence="2">The sequence shown here is derived from an EMBL/GenBank/DDBJ whole genome shotgun (WGS) entry which is preliminary data.</text>
</comment>
<dbReference type="Proteomes" id="UP000573499">
    <property type="component" value="Unassembled WGS sequence"/>
</dbReference>
<proteinExistence type="predicted"/>
<dbReference type="AlphaFoldDB" id="A0A7W2INC6"/>
<keyword evidence="2" id="KW-0067">ATP-binding</keyword>
<dbReference type="GO" id="GO:0005524">
    <property type="term" value="F:ATP binding"/>
    <property type="evidence" value="ECO:0007669"/>
    <property type="project" value="UniProtKB-KW"/>
</dbReference>
<dbReference type="RefSeq" id="WP_182157380.1">
    <property type="nucleotide sequence ID" value="NZ_JACEZU010000019.1"/>
</dbReference>
<accession>A0A7W2INC6</accession>
<protein>
    <submittedName>
        <fullName evidence="2">ATP-binding protein</fullName>
    </submittedName>
</protein>
<organism evidence="2 3">
    <name type="scientific">Rugamonas apoptosis</name>
    <dbReference type="NCBI Taxonomy" id="2758570"/>
    <lineage>
        <taxon>Bacteria</taxon>
        <taxon>Pseudomonadati</taxon>
        <taxon>Pseudomonadota</taxon>
        <taxon>Betaproteobacteria</taxon>
        <taxon>Burkholderiales</taxon>
        <taxon>Oxalobacteraceae</taxon>
        <taxon>Telluria group</taxon>
        <taxon>Rugamonas</taxon>
    </lineage>
</organism>
<sequence length="402" mass="43962">MEHFSRPALAREMADRLQGKSLFGDGANGLFLAAPRRTGKSTFLLADLAPELERRGVVVVYTDLWADRRRDPATLIAEAIGEALKSQLGLVARAARKSGLENVNIAGWLKIDTTKIGTNHGATLTDALRALHEASGHPVALIVDEAQQALSSFDGETAMMALKSARDQMNRPGQTSLMLVMSGSDRDKLMRLVNTSAAPFYGSSIQTMPLLDVDFVDHVCDLISKECPALAPLDDAPLLAAFRLLNSCPQQFGAVLGEALNPTRCGGERFETRVLISAEQARASNERQLTAAYLALKPLEQTIVWRMLEYCERFRAYDADAVAFYRTVVGKPVTTNQVQTALEALRNLTPPMVWKSARGEYSIEDTAMHPWYLQRAGAQRWPPAATPAPAQFSGKDAPSPKR</sequence>